<comment type="similarity">
    <text evidence="2 6">Belongs to the sodium:solute symporter (SSF) (TC 2.A.21) family.</text>
</comment>
<evidence type="ECO:0000256" key="6">
    <source>
        <dbReference type="RuleBase" id="RU362091"/>
    </source>
</evidence>
<evidence type="ECO:0000256" key="3">
    <source>
        <dbReference type="ARBA" id="ARBA00022692"/>
    </source>
</evidence>
<feature type="transmembrane region" description="Helical" evidence="7">
    <location>
        <begin position="365"/>
        <end position="383"/>
    </location>
</feature>
<feature type="transmembrane region" description="Helical" evidence="7">
    <location>
        <begin position="120"/>
        <end position="143"/>
    </location>
</feature>
<proteinExistence type="inferred from homology"/>
<dbReference type="AlphaFoldDB" id="A0A363NZC9"/>
<comment type="caution">
    <text evidence="8">The sequence shown here is derived from an EMBL/GenBank/DDBJ whole genome shotgun (WGS) entry which is preliminary data.</text>
</comment>
<dbReference type="GO" id="GO:0005412">
    <property type="term" value="F:D-glucose:sodium symporter activity"/>
    <property type="evidence" value="ECO:0007669"/>
    <property type="project" value="TreeGrafter"/>
</dbReference>
<name>A0A363NZC9_9SPHI</name>
<feature type="transmembrane region" description="Helical" evidence="7">
    <location>
        <begin position="315"/>
        <end position="345"/>
    </location>
</feature>
<dbReference type="EMBL" id="QCXX01000001">
    <property type="protein sequence ID" value="PUV26159.1"/>
    <property type="molecule type" value="Genomic_DNA"/>
</dbReference>
<feature type="transmembrane region" description="Helical" evidence="7">
    <location>
        <begin position="6"/>
        <end position="25"/>
    </location>
</feature>
<feature type="transmembrane region" description="Helical" evidence="7">
    <location>
        <begin position="395"/>
        <end position="416"/>
    </location>
</feature>
<dbReference type="NCBIfam" id="TIGR00813">
    <property type="entry name" value="sss"/>
    <property type="match status" value="1"/>
</dbReference>
<feature type="transmembrane region" description="Helical" evidence="7">
    <location>
        <begin position="457"/>
        <end position="478"/>
    </location>
</feature>
<accession>A0A363NZC9</accession>
<feature type="transmembrane region" description="Helical" evidence="7">
    <location>
        <begin position="499"/>
        <end position="518"/>
    </location>
</feature>
<feature type="transmembrane region" description="Helical" evidence="7">
    <location>
        <begin position="230"/>
        <end position="248"/>
    </location>
</feature>
<dbReference type="InterPro" id="IPR001734">
    <property type="entry name" value="Na/solute_symporter"/>
</dbReference>
<dbReference type="GO" id="GO:0005886">
    <property type="term" value="C:plasma membrane"/>
    <property type="evidence" value="ECO:0007669"/>
    <property type="project" value="TreeGrafter"/>
</dbReference>
<evidence type="ECO:0000256" key="1">
    <source>
        <dbReference type="ARBA" id="ARBA00004141"/>
    </source>
</evidence>
<keyword evidence="3 7" id="KW-0812">Transmembrane</keyword>
<protein>
    <submittedName>
        <fullName evidence="8">Na+/glucose cotransporter</fullName>
    </submittedName>
</protein>
<feature type="transmembrane region" description="Helical" evidence="7">
    <location>
        <begin position="82"/>
        <end position="100"/>
    </location>
</feature>
<dbReference type="PANTHER" id="PTHR11819:SF195">
    <property type="entry name" value="SODIUM_GLUCOSE COTRANSPORTER 4"/>
    <property type="match status" value="1"/>
</dbReference>
<keyword evidence="4 7" id="KW-1133">Transmembrane helix</keyword>
<feature type="transmembrane region" description="Helical" evidence="7">
    <location>
        <begin position="46"/>
        <end position="70"/>
    </location>
</feature>
<keyword evidence="9" id="KW-1185">Reference proteome</keyword>
<evidence type="ECO:0000256" key="2">
    <source>
        <dbReference type="ARBA" id="ARBA00006434"/>
    </source>
</evidence>
<dbReference type="OrthoDB" id="9814523at2"/>
<dbReference type="PROSITE" id="PS50283">
    <property type="entry name" value="NA_SOLUT_SYMP_3"/>
    <property type="match status" value="1"/>
</dbReference>
<feature type="transmembrane region" description="Helical" evidence="7">
    <location>
        <begin position="269"/>
        <end position="295"/>
    </location>
</feature>
<evidence type="ECO:0000313" key="8">
    <source>
        <dbReference type="EMBL" id="PUV26159.1"/>
    </source>
</evidence>
<keyword evidence="5 7" id="KW-0472">Membrane</keyword>
<dbReference type="Gene3D" id="1.20.1730.10">
    <property type="entry name" value="Sodium/glucose cotransporter"/>
    <property type="match status" value="1"/>
</dbReference>
<feature type="transmembrane region" description="Helical" evidence="7">
    <location>
        <begin position="155"/>
        <end position="175"/>
    </location>
</feature>
<dbReference type="InterPro" id="IPR038377">
    <property type="entry name" value="Na/Glc_symporter_sf"/>
</dbReference>
<evidence type="ECO:0000256" key="4">
    <source>
        <dbReference type="ARBA" id="ARBA00022989"/>
    </source>
</evidence>
<dbReference type="Pfam" id="PF00474">
    <property type="entry name" value="SSF"/>
    <property type="match status" value="1"/>
</dbReference>
<dbReference type="RefSeq" id="WP_108632449.1">
    <property type="nucleotide sequence ID" value="NZ_QCXX01000001.1"/>
</dbReference>
<evidence type="ECO:0000256" key="5">
    <source>
        <dbReference type="ARBA" id="ARBA00023136"/>
    </source>
</evidence>
<gene>
    <name evidence="8" type="ORF">DCO56_04160</name>
</gene>
<dbReference type="PANTHER" id="PTHR11819">
    <property type="entry name" value="SOLUTE CARRIER FAMILY 5"/>
    <property type="match status" value="1"/>
</dbReference>
<dbReference type="Proteomes" id="UP000250831">
    <property type="component" value="Unassembled WGS sequence"/>
</dbReference>
<comment type="subcellular location">
    <subcellularLocation>
        <location evidence="1">Membrane</location>
        <topology evidence="1">Multi-pass membrane protein</topology>
    </subcellularLocation>
</comment>
<reference evidence="8 9" key="1">
    <citation type="submission" date="2018-04" db="EMBL/GenBank/DDBJ databases">
        <title>Sphingobacterium sp. M46 Genome.</title>
        <authorList>
            <person name="Cheng J."/>
            <person name="Li Y."/>
        </authorList>
    </citation>
    <scope>NUCLEOTIDE SEQUENCE [LARGE SCALE GENOMIC DNA]</scope>
    <source>
        <strain evidence="8 9">M46</strain>
    </source>
</reference>
<sequence>MSLTFNSIDYLVLVLYAVALFYIGFRFSKKEKNQQDIFLGGRSLKWWQIGFSIFGANAGPTMLIGFASIGFSHGIVGSNFELLAWIFLMLLAMVFLPYYLKTKISTIPQFLLLRFGKRSYNFLIVYSLISILVVWLGSALYAGGLLISGVFGCRLFPAIVVIAVVATSFTAIGGLKAVVRTGIFQSVIIIVSSIILTFLGFQKIGSMDTLMSQTPESYWKLFLPATNPEYSWIGIVLGYPVVAIYYWCADQTIVQKVLAAKDLKEGQYGALFIGALKIIMPIIFILPGIMCFVLFRDTAADNAYITMIKQLMPHGLLGLSIAALIASLVDTVSSSLNSFCTVFTLDVVQQFKMLNTGQQRRMGRWVTVLVGLAGIGIAMLFSYSGKSFFDLTQGLVSILAPPLAVVFLWGVIWRGINGIAAEVVLYGGGLACLLLGICHVLNYPYQGYWPHFLMLSFYIFVVLSVVIVTVSLLTRSTGNSEVPTLFDRKEGEMKQQPRAVWLTWLGLAIVMIMIYIYFN</sequence>
<organism evidence="8 9">
    <name type="scientific">Sphingobacterium athyrii</name>
    <dbReference type="NCBI Taxonomy" id="2152717"/>
    <lineage>
        <taxon>Bacteria</taxon>
        <taxon>Pseudomonadati</taxon>
        <taxon>Bacteroidota</taxon>
        <taxon>Sphingobacteriia</taxon>
        <taxon>Sphingobacteriales</taxon>
        <taxon>Sphingobacteriaceae</taxon>
        <taxon>Sphingobacterium</taxon>
    </lineage>
</organism>
<evidence type="ECO:0000313" key="9">
    <source>
        <dbReference type="Proteomes" id="UP000250831"/>
    </source>
</evidence>
<feature type="transmembrane region" description="Helical" evidence="7">
    <location>
        <begin position="423"/>
        <end position="445"/>
    </location>
</feature>
<feature type="transmembrane region" description="Helical" evidence="7">
    <location>
        <begin position="182"/>
        <end position="201"/>
    </location>
</feature>
<evidence type="ECO:0000256" key="7">
    <source>
        <dbReference type="SAM" id="Phobius"/>
    </source>
</evidence>